<dbReference type="VEuPathDB" id="FungiDB:GGTG_09994"/>
<proteinExistence type="predicted"/>
<sequence length="210" mass="22058">MQLINLAKLVALVAIATPLVAHPTDRSALEVRTTTGIRPFPVTINAIKRDEVAQAIEPIRIDLQQPARRSSDFMLAPRMDPFSIAALTTTGFKVLGSLAKGVKGWISEYKAKKAGKKTESEDTDEPASSDESASDASADDESSSSSSGGDESASESSASESSASDESSDESASESSASDESSDESSDETSASDKHKKRTVVVKRAAVWSA</sequence>
<reference evidence="5" key="1">
    <citation type="submission" date="2010-07" db="EMBL/GenBank/DDBJ databases">
        <title>The genome sequence of Gaeumannomyces graminis var. tritici strain R3-111a-1.</title>
        <authorList>
            <consortium name="The Broad Institute Genome Sequencing Platform"/>
            <person name="Ma L.-J."/>
            <person name="Dead R."/>
            <person name="Young S."/>
            <person name="Zeng Q."/>
            <person name="Koehrsen M."/>
            <person name="Alvarado L."/>
            <person name="Berlin A."/>
            <person name="Chapman S.B."/>
            <person name="Chen Z."/>
            <person name="Freedman E."/>
            <person name="Gellesch M."/>
            <person name="Goldberg J."/>
            <person name="Griggs A."/>
            <person name="Gujja S."/>
            <person name="Heilman E.R."/>
            <person name="Heiman D."/>
            <person name="Hepburn T."/>
            <person name="Howarth C."/>
            <person name="Jen D."/>
            <person name="Larson L."/>
            <person name="Mehta T."/>
            <person name="Neiman D."/>
            <person name="Pearson M."/>
            <person name="Roberts A."/>
            <person name="Saif S."/>
            <person name="Shea T."/>
            <person name="Shenoy N."/>
            <person name="Sisk P."/>
            <person name="Stolte C."/>
            <person name="Sykes S."/>
            <person name="Walk T."/>
            <person name="White J."/>
            <person name="Yandava C."/>
            <person name="Haas B."/>
            <person name="Nusbaum C."/>
            <person name="Birren B."/>
        </authorList>
    </citation>
    <scope>NUCLEOTIDE SEQUENCE [LARGE SCALE GENOMIC DNA]</scope>
    <source>
        <strain evidence="5">R3-111a-1</strain>
    </source>
</reference>
<reference evidence="3" key="3">
    <citation type="submission" date="2010-09" db="EMBL/GenBank/DDBJ databases">
        <title>Annotation of Gaeumannomyces graminis var. tritici R3-111a-1.</title>
        <authorList>
            <consortium name="The Broad Institute Genome Sequencing Platform"/>
            <person name="Ma L.-J."/>
            <person name="Dead R."/>
            <person name="Young S.K."/>
            <person name="Zeng Q."/>
            <person name="Gargeya S."/>
            <person name="Fitzgerald M."/>
            <person name="Haas B."/>
            <person name="Abouelleil A."/>
            <person name="Alvarado L."/>
            <person name="Arachchi H.M."/>
            <person name="Berlin A."/>
            <person name="Brown A."/>
            <person name="Chapman S.B."/>
            <person name="Chen Z."/>
            <person name="Dunbar C."/>
            <person name="Freedman E."/>
            <person name="Gearin G."/>
            <person name="Gellesch M."/>
            <person name="Goldberg J."/>
            <person name="Griggs A."/>
            <person name="Gujja S."/>
            <person name="Heiman D."/>
            <person name="Howarth C."/>
            <person name="Larson L."/>
            <person name="Lui A."/>
            <person name="MacDonald P.J.P."/>
            <person name="Mehta T."/>
            <person name="Montmayeur A."/>
            <person name="Murphy C."/>
            <person name="Neiman D."/>
            <person name="Pearson M."/>
            <person name="Priest M."/>
            <person name="Roberts A."/>
            <person name="Saif S."/>
            <person name="Shea T."/>
            <person name="Shenoy N."/>
            <person name="Sisk P."/>
            <person name="Stolte C."/>
            <person name="Sykes S."/>
            <person name="Yandava C."/>
            <person name="Wortman J."/>
            <person name="Nusbaum C."/>
            <person name="Birren B."/>
        </authorList>
    </citation>
    <scope>NUCLEOTIDE SEQUENCE</scope>
    <source>
        <strain evidence="3">R3-111a-1</strain>
    </source>
</reference>
<dbReference type="HOGENOM" id="CLU_1310205_0_0_1"/>
<dbReference type="EMBL" id="GL385399">
    <property type="protein sequence ID" value="EJT73145.1"/>
    <property type="molecule type" value="Genomic_DNA"/>
</dbReference>
<evidence type="ECO:0000313" key="3">
    <source>
        <dbReference type="EMBL" id="EJT73145.1"/>
    </source>
</evidence>
<organism evidence="3">
    <name type="scientific">Gaeumannomyces tritici (strain R3-111a-1)</name>
    <name type="common">Wheat and barley take-all root rot fungus</name>
    <name type="synonym">Gaeumannomyces graminis var. tritici</name>
    <dbReference type="NCBI Taxonomy" id="644352"/>
    <lineage>
        <taxon>Eukaryota</taxon>
        <taxon>Fungi</taxon>
        <taxon>Dikarya</taxon>
        <taxon>Ascomycota</taxon>
        <taxon>Pezizomycotina</taxon>
        <taxon>Sordariomycetes</taxon>
        <taxon>Sordariomycetidae</taxon>
        <taxon>Magnaporthales</taxon>
        <taxon>Magnaporthaceae</taxon>
        <taxon>Gaeumannomyces</taxon>
    </lineage>
</organism>
<feature type="compositionally biased region" description="Low complexity" evidence="1">
    <location>
        <begin position="143"/>
        <end position="165"/>
    </location>
</feature>
<reference evidence="4" key="5">
    <citation type="submission" date="2018-04" db="UniProtKB">
        <authorList>
            <consortium name="EnsemblFungi"/>
        </authorList>
    </citation>
    <scope>IDENTIFICATION</scope>
    <source>
        <strain evidence="4">R3-111a-1</strain>
    </source>
</reference>
<keyword evidence="5" id="KW-1185">Reference proteome</keyword>
<dbReference type="eggNOG" id="ENOG502RNEU">
    <property type="taxonomic scope" value="Eukaryota"/>
</dbReference>
<evidence type="ECO:0000313" key="5">
    <source>
        <dbReference type="Proteomes" id="UP000006039"/>
    </source>
</evidence>
<feature type="region of interest" description="Disordered" evidence="1">
    <location>
        <begin position="112"/>
        <end position="210"/>
    </location>
</feature>
<accession>J3P910</accession>
<dbReference type="EnsemblFungi" id="EJT73145">
    <property type="protein sequence ID" value="EJT73145"/>
    <property type="gene ID" value="GGTG_09994"/>
</dbReference>
<feature type="chain" id="PRO_5015095084" evidence="2">
    <location>
        <begin position="22"/>
        <end position="210"/>
    </location>
</feature>
<evidence type="ECO:0000256" key="1">
    <source>
        <dbReference type="SAM" id="MobiDB-lite"/>
    </source>
</evidence>
<evidence type="ECO:0000256" key="2">
    <source>
        <dbReference type="SAM" id="SignalP"/>
    </source>
</evidence>
<dbReference type="AlphaFoldDB" id="J3P910"/>
<protein>
    <submittedName>
        <fullName evidence="3 4">Uncharacterized protein</fullName>
    </submittedName>
</protein>
<reference evidence="3" key="2">
    <citation type="submission" date="2010-07" db="EMBL/GenBank/DDBJ databases">
        <authorList>
            <consortium name="The Broad Institute Genome Sequencing Platform"/>
            <consortium name="Broad Institute Genome Sequencing Center for Infectious Disease"/>
            <person name="Ma L.-J."/>
            <person name="Dead R."/>
            <person name="Young S."/>
            <person name="Zeng Q."/>
            <person name="Koehrsen M."/>
            <person name="Alvarado L."/>
            <person name="Berlin A."/>
            <person name="Chapman S.B."/>
            <person name="Chen Z."/>
            <person name="Freedman E."/>
            <person name="Gellesch M."/>
            <person name="Goldberg J."/>
            <person name="Griggs A."/>
            <person name="Gujja S."/>
            <person name="Heilman E.R."/>
            <person name="Heiman D."/>
            <person name="Hepburn T."/>
            <person name="Howarth C."/>
            <person name="Jen D."/>
            <person name="Larson L."/>
            <person name="Mehta T."/>
            <person name="Neiman D."/>
            <person name="Pearson M."/>
            <person name="Roberts A."/>
            <person name="Saif S."/>
            <person name="Shea T."/>
            <person name="Shenoy N."/>
            <person name="Sisk P."/>
            <person name="Stolte C."/>
            <person name="Sykes S."/>
            <person name="Walk T."/>
            <person name="White J."/>
            <person name="Yandava C."/>
            <person name="Haas B."/>
            <person name="Nusbaum C."/>
            <person name="Birren B."/>
        </authorList>
    </citation>
    <scope>NUCLEOTIDE SEQUENCE</scope>
    <source>
        <strain evidence="3">R3-111a-1</strain>
    </source>
</reference>
<evidence type="ECO:0000313" key="4">
    <source>
        <dbReference type="EnsemblFungi" id="EJT73145"/>
    </source>
</evidence>
<reference evidence="4" key="4">
    <citation type="journal article" date="2015" name="G3 (Bethesda)">
        <title>Genome sequences of three phytopathogenic species of the Magnaporthaceae family of fungi.</title>
        <authorList>
            <person name="Okagaki L.H."/>
            <person name="Nunes C.C."/>
            <person name="Sailsbery J."/>
            <person name="Clay B."/>
            <person name="Brown D."/>
            <person name="John T."/>
            <person name="Oh Y."/>
            <person name="Young N."/>
            <person name="Fitzgerald M."/>
            <person name="Haas B.J."/>
            <person name="Zeng Q."/>
            <person name="Young S."/>
            <person name="Adiconis X."/>
            <person name="Fan L."/>
            <person name="Levin J.Z."/>
            <person name="Mitchell T.K."/>
            <person name="Okubara P.A."/>
            <person name="Farman M.L."/>
            <person name="Kohn L.M."/>
            <person name="Birren B."/>
            <person name="Ma L.-J."/>
            <person name="Dean R.A."/>
        </authorList>
    </citation>
    <scope>NUCLEOTIDE SEQUENCE</scope>
    <source>
        <strain evidence="4">R3-111a-1</strain>
    </source>
</reference>
<keyword evidence="2" id="KW-0732">Signal</keyword>
<dbReference type="Proteomes" id="UP000006039">
    <property type="component" value="Unassembled WGS sequence"/>
</dbReference>
<dbReference type="GeneID" id="20350452"/>
<dbReference type="RefSeq" id="XP_009226119.1">
    <property type="nucleotide sequence ID" value="XM_009227855.1"/>
</dbReference>
<gene>
    <name evidence="4" type="primary">20350452</name>
    <name evidence="3" type="ORF">GGTG_09994</name>
</gene>
<feature type="signal peptide" evidence="2">
    <location>
        <begin position="1"/>
        <end position="21"/>
    </location>
</feature>
<name>J3P910_GAET3</name>